<evidence type="ECO:0000313" key="2">
    <source>
        <dbReference type="Proteomes" id="UP000186736"/>
    </source>
</evidence>
<name>A0A1Q9QUQ9_PSEPU</name>
<dbReference type="EMBL" id="MKZO01000079">
    <property type="protein sequence ID" value="OLS58893.1"/>
    <property type="molecule type" value="Genomic_DNA"/>
</dbReference>
<dbReference type="Gene3D" id="3.10.450.10">
    <property type="match status" value="1"/>
</dbReference>
<proteinExistence type="predicted"/>
<evidence type="ECO:0000313" key="1">
    <source>
        <dbReference type="EMBL" id="OLS58893.1"/>
    </source>
</evidence>
<accession>A0A1Q9QUQ9</accession>
<reference evidence="1 2" key="1">
    <citation type="submission" date="2016-10" db="EMBL/GenBank/DDBJ databases">
        <title>Genome Sequence of Pseudomonas putida GM4FR.</title>
        <authorList>
            <person name="Poehlein A."/>
            <person name="Wemheuer F."/>
            <person name="Hollensteiner J."/>
            <person name="Wemheuer B."/>
        </authorList>
    </citation>
    <scope>NUCLEOTIDE SEQUENCE [LARGE SCALE GENOMIC DNA]</scope>
    <source>
        <strain evidence="1 2">GM4FR</strain>
    </source>
</reference>
<dbReference type="SUPFAM" id="SSF54403">
    <property type="entry name" value="Cystatin/monellin"/>
    <property type="match status" value="1"/>
</dbReference>
<dbReference type="InterPro" id="IPR046350">
    <property type="entry name" value="Cystatin_sf"/>
</dbReference>
<gene>
    <name evidence="1" type="ORF">PSEMO_62540</name>
</gene>
<dbReference type="AlphaFoldDB" id="A0A1Q9QUQ9"/>
<protein>
    <submittedName>
        <fullName evidence="1">Uncharacterized protein</fullName>
    </submittedName>
</protein>
<dbReference type="Proteomes" id="UP000186736">
    <property type="component" value="Unassembled WGS sequence"/>
</dbReference>
<organism evidence="1 2">
    <name type="scientific">Pseudomonas putida</name>
    <name type="common">Arthrobacter siderocapsulatus</name>
    <dbReference type="NCBI Taxonomy" id="303"/>
    <lineage>
        <taxon>Bacteria</taxon>
        <taxon>Pseudomonadati</taxon>
        <taxon>Pseudomonadota</taxon>
        <taxon>Gammaproteobacteria</taxon>
        <taxon>Pseudomonadales</taxon>
        <taxon>Pseudomonadaceae</taxon>
        <taxon>Pseudomonas</taxon>
    </lineage>
</organism>
<comment type="caution">
    <text evidence="1">The sequence shown here is derived from an EMBL/GenBank/DDBJ whole genome shotgun (WGS) entry which is preliminary data.</text>
</comment>
<sequence length="95" mass="10441">MEIKRMTEQSIVGGWTPLHTPTAQEKEIFAEATSRLIGAEYQPLQVRSQQVNGVNYQYAADQTIPGQNGHRHVAVEIYVPIGGEPTITAIKPLLG</sequence>